<reference evidence="1" key="1">
    <citation type="submission" date="2022-06" db="EMBL/GenBank/DDBJ databases">
        <title>Phylogenomic reconstructions and comparative analyses of Kickxellomycotina fungi.</title>
        <authorList>
            <person name="Reynolds N.K."/>
            <person name="Stajich J.E."/>
            <person name="Barry K."/>
            <person name="Grigoriev I.V."/>
            <person name="Crous P."/>
            <person name="Smith M.E."/>
        </authorList>
    </citation>
    <scope>NUCLEOTIDE SEQUENCE</scope>
    <source>
        <strain evidence="1">RSA 2271</strain>
    </source>
</reference>
<protein>
    <submittedName>
        <fullName evidence="1">Uncharacterized protein</fullName>
    </submittedName>
</protein>
<comment type="caution">
    <text evidence="1">The sequence shown here is derived from an EMBL/GenBank/DDBJ whole genome shotgun (WGS) entry which is preliminary data.</text>
</comment>
<sequence length="247" mass="27774">MSKHHPDLVLCRKQPGIAIGKLCDKCDDKCPLCDSFVNPSKLVHICDECNYGSSQGKCIVCGGKGISNAYYCRECVALEKDRDGCPKVVNLGSARTDLFYERKKFTTPYHKYDRELFPVESFRELKFGGEQGQRSRMNQESRRDNDISSSLQDSSLAAIMFGISTTPNNPELLHEFYYFQFQHSAQADRDDDGDGDDNEDMQANTPSIPITQLLAERDMSIKAAVYHTLTMEFPKVVADTCTMHSPA</sequence>
<evidence type="ECO:0000313" key="1">
    <source>
        <dbReference type="EMBL" id="KAJ1675390.1"/>
    </source>
</evidence>
<evidence type="ECO:0000313" key="2">
    <source>
        <dbReference type="Proteomes" id="UP001145114"/>
    </source>
</evidence>
<keyword evidence="2" id="KW-1185">Reference proteome</keyword>
<gene>
    <name evidence="1" type="ORF">EV182_001362</name>
</gene>
<dbReference type="Proteomes" id="UP001145114">
    <property type="component" value="Unassembled WGS sequence"/>
</dbReference>
<name>A0ACC1HH96_9FUNG</name>
<proteinExistence type="predicted"/>
<dbReference type="EMBL" id="JAMZIH010005329">
    <property type="protein sequence ID" value="KAJ1675390.1"/>
    <property type="molecule type" value="Genomic_DNA"/>
</dbReference>
<organism evidence="1 2">
    <name type="scientific">Spiromyces aspiralis</name>
    <dbReference type="NCBI Taxonomy" id="68401"/>
    <lineage>
        <taxon>Eukaryota</taxon>
        <taxon>Fungi</taxon>
        <taxon>Fungi incertae sedis</taxon>
        <taxon>Zoopagomycota</taxon>
        <taxon>Kickxellomycotina</taxon>
        <taxon>Kickxellomycetes</taxon>
        <taxon>Kickxellales</taxon>
        <taxon>Kickxellaceae</taxon>
        <taxon>Spiromyces</taxon>
    </lineage>
</organism>
<accession>A0ACC1HH96</accession>